<protein>
    <submittedName>
        <fullName evidence="1">Uncharacterized protein</fullName>
    </submittedName>
</protein>
<reference evidence="1" key="1">
    <citation type="submission" date="2018-02" db="EMBL/GenBank/DDBJ databases">
        <title>Rhizophora mucronata_Transcriptome.</title>
        <authorList>
            <person name="Meera S.P."/>
            <person name="Sreeshan A."/>
            <person name="Augustine A."/>
        </authorList>
    </citation>
    <scope>NUCLEOTIDE SEQUENCE</scope>
    <source>
        <tissue evidence="1">Leaf</tissue>
    </source>
</reference>
<dbReference type="EMBL" id="GGEC01055159">
    <property type="protein sequence ID" value="MBX35643.1"/>
    <property type="molecule type" value="Transcribed_RNA"/>
</dbReference>
<dbReference type="AlphaFoldDB" id="A0A2P2MZK6"/>
<name>A0A2P2MZK6_RHIMU</name>
<accession>A0A2P2MZK6</accession>
<organism evidence="1">
    <name type="scientific">Rhizophora mucronata</name>
    <name type="common">Asiatic mangrove</name>
    <dbReference type="NCBI Taxonomy" id="61149"/>
    <lineage>
        <taxon>Eukaryota</taxon>
        <taxon>Viridiplantae</taxon>
        <taxon>Streptophyta</taxon>
        <taxon>Embryophyta</taxon>
        <taxon>Tracheophyta</taxon>
        <taxon>Spermatophyta</taxon>
        <taxon>Magnoliopsida</taxon>
        <taxon>eudicotyledons</taxon>
        <taxon>Gunneridae</taxon>
        <taxon>Pentapetalae</taxon>
        <taxon>rosids</taxon>
        <taxon>fabids</taxon>
        <taxon>Malpighiales</taxon>
        <taxon>Rhizophoraceae</taxon>
        <taxon>Rhizophora</taxon>
    </lineage>
</organism>
<evidence type="ECO:0000313" key="1">
    <source>
        <dbReference type="EMBL" id="MBX35643.1"/>
    </source>
</evidence>
<proteinExistence type="predicted"/>
<sequence>MSHHVIIFIFLTCYFCVRQ</sequence>